<dbReference type="RefSeq" id="WP_214347143.1">
    <property type="nucleotide sequence ID" value="NZ_JAHBOH010000001.1"/>
</dbReference>
<evidence type="ECO:0000256" key="6">
    <source>
        <dbReference type="HAMAP-Rule" id="MF_00074"/>
    </source>
</evidence>
<keyword evidence="8" id="KW-1185">Reference proteome</keyword>
<dbReference type="InterPro" id="IPR003682">
    <property type="entry name" value="rRNA_ssu_MeTfrase_G"/>
</dbReference>
<feature type="binding site" evidence="6">
    <location>
        <position position="147"/>
    </location>
    <ligand>
        <name>S-adenosyl-L-methionine</name>
        <dbReference type="ChEBI" id="CHEBI:59789"/>
    </ligand>
</feature>
<keyword evidence="3 6" id="KW-0489">Methyltransferase</keyword>
<comment type="similarity">
    <text evidence="6">Belongs to the methyltransferase superfamily. RNA methyltransferase RsmG family.</text>
</comment>
<name>A0ABS5TWG4_9CELL</name>
<dbReference type="InterPro" id="IPR029063">
    <property type="entry name" value="SAM-dependent_MTases_sf"/>
</dbReference>
<organism evidence="7 8">
    <name type="scientific">Cellulomonas fulva</name>
    <dbReference type="NCBI Taxonomy" id="2835530"/>
    <lineage>
        <taxon>Bacteria</taxon>
        <taxon>Bacillati</taxon>
        <taxon>Actinomycetota</taxon>
        <taxon>Actinomycetes</taxon>
        <taxon>Micrococcales</taxon>
        <taxon>Cellulomonadaceae</taxon>
        <taxon>Cellulomonas</taxon>
    </lineage>
</organism>
<feature type="binding site" evidence="6">
    <location>
        <position position="87"/>
    </location>
    <ligand>
        <name>S-adenosyl-L-methionine</name>
        <dbReference type="ChEBI" id="CHEBI:59789"/>
    </ligand>
</feature>
<reference evidence="7 8" key="1">
    <citation type="submission" date="2021-05" db="EMBL/GenBank/DDBJ databases">
        <title>Description of Cellulomonas sp. DKR-3 sp. nov.</title>
        <authorList>
            <person name="Dahal R.H."/>
            <person name="Chaudhary D.K."/>
        </authorList>
    </citation>
    <scope>NUCLEOTIDE SEQUENCE [LARGE SCALE GENOMIC DNA]</scope>
    <source>
        <strain evidence="7 8">DKR-3</strain>
    </source>
</reference>
<evidence type="ECO:0000256" key="1">
    <source>
        <dbReference type="ARBA" id="ARBA00022490"/>
    </source>
</evidence>
<dbReference type="GO" id="GO:0008168">
    <property type="term" value="F:methyltransferase activity"/>
    <property type="evidence" value="ECO:0007669"/>
    <property type="project" value="UniProtKB-KW"/>
</dbReference>
<dbReference type="CDD" id="cd02440">
    <property type="entry name" value="AdoMet_MTases"/>
    <property type="match status" value="1"/>
</dbReference>
<dbReference type="PANTHER" id="PTHR31760:SF0">
    <property type="entry name" value="S-ADENOSYL-L-METHIONINE-DEPENDENT METHYLTRANSFERASES SUPERFAMILY PROTEIN"/>
    <property type="match status" value="1"/>
</dbReference>
<dbReference type="NCBIfam" id="TIGR00138">
    <property type="entry name" value="rsmG_gidB"/>
    <property type="match status" value="1"/>
</dbReference>
<dbReference type="Proteomes" id="UP000722125">
    <property type="component" value="Unassembled WGS sequence"/>
</dbReference>
<dbReference type="HAMAP" id="MF_00074">
    <property type="entry name" value="16SrRNA_methyltr_G"/>
    <property type="match status" value="1"/>
</dbReference>
<comment type="subcellular location">
    <subcellularLocation>
        <location evidence="6">Cytoplasm</location>
    </subcellularLocation>
</comment>
<accession>A0ABS5TWG4</accession>
<feature type="binding site" evidence="6">
    <location>
        <begin position="133"/>
        <end position="134"/>
    </location>
    <ligand>
        <name>S-adenosyl-L-methionine</name>
        <dbReference type="ChEBI" id="CHEBI:59789"/>
    </ligand>
</feature>
<dbReference type="SUPFAM" id="SSF53335">
    <property type="entry name" value="S-adenosyl-L-methionine-dependent methyltransferases"/>
    <property type="match status" value="1"/>
</dbReference>
<evidence type="ECO:0000256" key="2">
    <source>
        <dbReference type="ARBA" id="ARBA00022552"/>
    </source>
</evidence>
<dbReference type="PANTHER" id="PTHR31760">
    <property type="entry name" value="S-ADENOSYL-L-METHIONINE-DEPENDENT METHYLTRANSFERASES SUPERFAMILY PROTEIN"/>
    <property type="match status" value="1"/>
</dbReference>
<dbReference type="Gene3D" id="3.40.50.150">
    <property type="entry name" value="Vaccinia Virus protein VP39"/>
    <property type="match status" value="1"/>
</dbReference>
<keyword evidence="4 6" id="KW-0808">Transferase</keyword>
<evidence type="ECO:0000313" key="8">
    <source>
        <dbReference type="Proteomes" id="UP000722125"/>
    </source>
</evidence>
<comment type="caution">
    <text evidence="7">The sequence shown here is derived from an EMBL/GenBank/DDBJ whole genome shotgun (WGS) entry which is preliminary data.</text>
</comment>
<dbReference type="GO" id="GO:0032259">
    <property type="term" value="P:methylation"/>
    <property type="evidence" value="ECO:0007669"/>
    <property type="project" value="UniProtKB-KW"/>
</dbReference>
<evidence type="ECO:0000256" key="4">
    <source>
        <dbReference type="ARBA" id="ARBA00022679"/>
    </source>
</evidence>
<feature type="binding site" evidence="6">
    <location>
        <position position="82"/>
    </location>
    <ligand>
        <name>S-adenosyl-L-methionine</name>
        <dbReference type="ChEBI" id="CHEBI:59789"/>
    </ligand>
</feature>
<evidence type="ECO:0000256" key="3">
    <source>
        <dbReference type="ARBA" id="ARBA00022603"/>
    </source>
</evidence>
<evidence type="ECO:0000256" key="5">
    <source>
        <dbReference type="ARBA" id="ARBA00022691"/>
    </source>
</evidence>
<sequence>MAERHDEERVERDPLSEDPRLPEYFGPAWPTVEAFHRLLTEQGVLRGLIGPREVSRLWERHLLNSAAVVPYLPENGTVVDLGSGAGLPGVVVAAMLPRAHVILLEPMERRTDWLTEVVERLELAHVTVRRGRAQEALELQADVVTTRAVASLEKLYAWAVPLIRPGGRLVALKGGRAEEEIAAGRRAAQRAKLIAVDLHEVATLDGVESTRVVVAQTRGAA</sequence>
<dbReference type="EMBL" id="JAHBOH010000001">
    <property type="protein sequence ID" value="MBT0993495.1"/>
    <property type="molecule type" value="Genomic_DNA"/>
</dbReference>
<protein>
    <recommendedName>
        <fullName evidence="6">Ribosomal RNA small subunit methyltransferase G</fullName>
        <ecNumber evidence="6">2.1.1.-</ecNumber>
    </recommendedName>
    <alternativeName>
        <fullName evidence="6">16S rRNA 7-methylguanosine methyltransferase</fullName>
        <shortName evidence="6">16S rRNA m7G methyltransferase</shortName>
    </alternativeName>
</protein>
<dbReference type="EC" id="2.1.1.-" evidence="6"/>
<keyword evidence="2 6" id="KW-0698">rRNA processing</keyword>
<comment type="function">
    <text evidence="6">Specifically methylates the N7 position of a guanine in 16S rRNA.</text>
</comment>
<proteinExistence type="inferred from homology"/>
<evidence type="ECO:0000313" key="7">
    <source>
        <dbReference type="EMBL" id="MBT0993495.1"/>
    </source>
</evidence>
<comment type="caution">
    <text evidence="6">Lacks conserved residue(s) required for the propagation of feature annotation.</text>
</comment>
<keyword evidence="5 6" id="KW-0949">S-adenosyl-L-methionine</keyword>
<dbReference type="Pfam" id="PF02527">
    <property type="entry name" value="GidB"/>
    <property type="match status" value="1"/>
</dbReference>
<gene>
    <name evidence="6 7" type="primary">rsmG</name>
    <name evidence="7" type="ORF">KIN34_04250</name>
</gene>
<keyword evidence="1 6" id="KW-0963">Cytoplasm</keyword>